<dbReference type="InterPro" id="IPR027417">
    <property type="entry name" value="P-loop_NTPase"/>
</dbReference>
<dbReference type="PRINTS" id="PR00449">
    <property type="entry name" value="RASTRNSFRMNG"/>
</dbReference>
<dbReference type="SMART" id="SM00174">
    <property type="entry name" value="RHO"/>
    <property type="match status" value="1"/>
</dbReference>
<evidence type="ECO:0000313" key="3">
    <source>
        <dbReference type="Proteomes" id="UP000179807"/>
    </source>
</evidence>
<keyword evidence="1" id="KW-0547">Nucleotide-binding</keyword>
<dbReference type="PROSITE" id="PS51421">
    <property type="entry name" value="RAS"/>
    <property type="match status" value="1"/>
</dbReference>
<dbReference type="PANTHER" id="PTHR47978">
    <property type="match status" value="1"/>
</dbReference>
<dbReference type="PROSITE" id="PS51420">
    <property type="entry name" value="RHO"/>
    <property type="match status" value="1"/>
</dbReference>
<dbReference type="PROSITE" id="PS51419">
    <property type="entry name" value="RAB"/>
    <property type="match status" value="1"/>
</dbReference>
<evidence type="ECO:0000256" key="1">
    <source>
        <dbReference type="ARBA" id="ARBA00022741"/>
    </source>
</evidence>
<dbReference type="Pfam" id="PF00071">
    <property type="entry name" value="Ras"/>
    <property type="match status" value="1"/>
</dbReference>
<proteinExistence type="predicted"/>
<dbReference type="EMBL" id="MLAK01001086">
    <property type="protein sequence ID" value="OHS97912.1"/>
    <property type="molecule type" value="Genomic_DNA"/>
</dbReference>
<dbReference type="RefSeq" id="XP_068351049.1">
    <property type="nucleotide sequence ID" value="XM_068510459.1"/>
</dbReference>
<dbReference type="Proteomes" id="UP000179807">
    <property type="component" value="Unassembled WGS sequence"/>
</dbReference>
<comment type="caution">
    <text evidence="2">The sequence shown here is derived from an EMBL/GenBank/DDBJ whole genome shotgun (WGS) entry which is preliminary data.</text>
</comment>
<dbReference type="AlphaFoldDB" id="A0A1J4JFM1"/>
<dbReference type="Gene3D" id="3.40.50.300">
    <property type="entry name" value="P-loop containing nucleotide triphosphate hydrolases"/>
    <property type="match status" value="1"/>
</dbReference>
<dbReference type="FunFam" id="3.40.50.300:FF:001204">
    <property type="entry name" value="Small GTP-binding protein, putative"/>
    <property type="match status" value="1"/>
</dbReference>
<gene>
    <name evidence="2" type="primary">YPT31</name>
    <name evidence="2" type="ORF">TRFO_35787</name>
</gene>
<dbReference type="VEuPathDB" id="TrichDB:TRFO_35787"/>
<name>A0A1J4JFM1_9EUKA</name>
<dbReference type="SMART" id="SM00173">
    <property type="entry name" value="RAS"/>
    <property type="match status" value="1"/>
</dbReference>
<dbReference type="GeneID" id="94845163"/>
<sequence length="204" mass="22696">MENSNIKTILIGDTAVGKSSIYGRVNSNEFNSRHNPTISGEYTTKCVISESGVEHVIGIWDTAGQERYRTIVPLFFKDAKLAFIVYDITSFDTFKNIDSWAEMARNNAPENVILFLIGNKKDLDEKRAVSFDSALEKGREMGVSFTTEVSALTNEGIDELLQMAVNCYEQNLCHHQIKEMKHSNTVKLTDTAGNGSAQQNSCPC</sequence>
<dbReference type="InterPro" id="IPR005225">
    <property type="entry name" value="Small_GTP-bd"/>
</dbReference>
<dbReference type="SUPFAM" id="SSF52540">
    <property type="entry name" value="P-loop containing nucleoside triphosphate hydrolases"/>
    <property type="match status" value="1"/>
</dbReference>
<dbReference type="GO" id="GO:0005525">
    <property type="term" value="F:GTP binding"/>
    <property type="evidence" value="ECO:0007669"/>
    <property type="project" value="InterPro"/>
</dbReference>
<organism evidence="2 3">
    <name type="scientific">Tritrichomonas foetus</name>
    <dbReference type="NCBI Taxonomy" id="1144522"/>
    <lineage>
        <taxon>Eukaryota</taxon>
        <taxon>Metamonada</taxon>
        <taxon>Parabasalia</taxon>
        <taxon>Tritrichomonadida</taxon>
        <taxon>Tritrichomonadidae</taxon>
        <taxon>Tritrichomonas</taxon>
    </lineage>
</organism>
<dbReference type="InterPro" id="IPR001806">
    <property type="entry name" value="Small_GTPase"/>
</dbReference>
<evidence type="ECO:0000313" key="2">
    <source>
        <dbReference type="EMBL" id="OHS97912.1"/>
    </source>
</evidence>
<dbReference type="CDD" id="cd00154">
    <property type="entry name" value="Rab"/>
    <property type="match status" value="1"/>
</dbReference>
<keyword evidence="3" id="KW-1185">Reference proteome</keyword>
<dbReference type="GO" id="GO:0003924">
    <property type="term" value="F:GTPase activity"/>
    <property type="evidence" value="ECO:0007669"/>
    <property type="project" value="InterPro"/>
</dbReference>
<protein>
    <submittedName>
        <fullName evidence="2">GTP-binding protein YPT31/YPT8</fullName>
    </submittedName>
</protein>
<dbReference type="NCBIfam" id="TIGR00231">
    <property type="entry name" value="small_GTP"/>
    <property type="match status" value="1"/>
</dbReference>
<accession>A0A1J4JFM1</accession>
<dbReference type="SMART" id="SM00175">
    <property type="entry name" value="RAB"/>
    <property type="match status" value="1"/>
</dbReference>
<reference evidence="2" key="1">
    <citation type="submission" date="2016-10" db="EMBL/GenBank/DDBJ databases">
        <authorList>
            <person name="Benchimol M."/>
            <person name="Almeida L.G."/>
            <person name="Vasconcelos A.T."/>
            <person name="Perreira-Neves A."/>
            <person name="Rosa I.A."/>
            <person name="Tasca T."/>
            <person name="Bogo M.R."/>
            <person name="de Souza W."/>
        </authorList>
    </citation>
    <scope>NUCLEOTIDE SEQUENCE [LARGE SCALE GENOMIC DNA]</scope>
    <source>
        <strain evidence="2">K</strain>
    </source>
</reference>